<dbReference type="AlphaFoldDB" id="A0A8B7NI65"/>
<dbReference type="Pfam" id="PF04572">
    <property type="entry name" value="Gb3_synth"/>
    <property type="match status" value="2"/>
</dbReference>
<dbReference type="OrthoDB" id="409543at2759"/>
<dbReference type="GeneID" id="108670114"/>
<dbReference type="Pfam" id="PF04488">
    <property type="entry name" value="Gly_transf_sug"/>
    <property type="match status" value="1"/>
</dbReference>
<evidence type="ECO:0000256" key="1">
    <source>
        <dbReference type="ARBA" id="ARBA00004323"/>
    </source>
</evidence>
<comment type="similarity">
    <text evidence="2">Belongs to the glycosyltransferase 32 family.</text>
</comment>
<dbReference type="GO" id="GO:0000139">
    <property type="term" value="C:Golgi membrane"/>
    <property type="evidence" value="ECO:0007669"/>
    <property type="project" value="UniProtKB-SubCell"/>
</dbReference>
<dbReference type="InterPro" id="IPR007577">
    <property type="entry name" value="GlycoTrfase_DXD_sugar-bd_CS"/>
</dbReference>
<evidence type="ECO:0000256" key="3">
    <source>
        <dbReference type="ARBA" id="ARBA00022676"/>
    </source>
</evidence>
<organism evidence="8 9">
    <name type="scientific">Hyalella azteca</name>
    <name type="common">Amphipod</name>
    <dbReference type="NCBI Taxonomy" id="294128"/>
    <lineage>
        <taxon>Eukaryota</taxon>
        <taxon>Metazoa</taxon>
        <taxon>Ecdysozoa</taxon>
        <taxon>Arthropoda</taxon>
        <taxon>Crustacea</taxon>
        <taxon>Multicrustacea</taxon>
        <taxon>Malacostraca</taxon>
        <taxon>Eumalacostraca</taxon>
        <taxon>Peracarida</taxon>
        <taxon>Amphipoda</taxon>
        <taxon>Senticaudata</taxon>
        <taxon>Talitrida</taxon>
        <taxon>Talitroidea</taxon>
        <taxon>Hyalellidae</taxon>
        <taxon>Hyalella</taxon>
    </lineage>
</organism>
<keyword evidence="6" id="KW-0472">Membrane</keyword>
<dbReference type="Proteomes" id="UP000694843">
    <property type="component" value="Unplaced"/>
</dbReference>
<reference evidence="9" key="1">
    <citation type="submission" date="2025-08" db="UniProtKB">
        <authorList>
            <consortium name="RefSeq"/>
        </authorList>
    </citation>
    <scope>IDENTIFICATION</scope>
    <source>
        <tissue evidence="9">Whole organism</tissue>
    </source>
</reference>
<comment type="subcellular location">
    <subcellularLocation>
        <location evidence="1">Golgi apparatus membrane</location>
        <topology evidence="1">Single-pass type II membrane protein</topology>
    </subcellularLocation>
</comment>
<dbReference type="PANTHER" id="PTHR12042">
    <property type="entry name" value="LACTOSYLCERAMIDE 4-ALPHA-GALACTOSYLTRANSFERASE ALPHA- 1,4-GALACTOSYLTRANSFERASE"/>
    <property type="match status" value="1"/>
</dbReference>
<keyword evidence="3" id="KW-0328">Glycosyltransferase</keyword>
<protein>
    <submittedName>
        <fullName evidence="9">Lactosylceramide 4-alpha-galactosyltransferase</fullName>
    </submittedName>
</protein>
<evidence type="ECO:0000256" key="5">
    <source>
        <dbReference type="ARBA" id="ARBA00023034"/>
    </source>
</evidence>
<dbReference type="RefSeq" id="XP_018013051.2">
    <property type="nucleotide sequence ID" value="XM_018157562.2"/>
</dbReference>
<dbReference type="GO" id="GO:0006688">
    <property type="term" value="P:glycosphingolipid biosynthetic process"/>
    <property type="evidence" value="ECO:0007669"/>
    <property type="project" value="TreeGrafter"/>
</dbReference>
<evidence type="ECO:0000256" key="4">
    <source>
        <dbReference type="ARBA" id="ARBA00022679"/>
    </source>
</evidence>
<evidence type="ECO:0000313" key="9">
    <source>
        <dbReference type="RefSeq" id="XP_018013051.2"/>
    </source>
</evidence>
<dbReference type="SUPFAM" id="SSF53448">
    <property type="entry name" value="Nucleotide-diphospho-sugar transferases"/>
    <property type="match status" value="1"/>
</dbReference>
<keyword evidence="4" id="KW-0808">Transferase</keyword>
<sequence length="407" mass="45587">MSFLLPTTMPRLRYWRRRTKLAVALVAALLLVVAISDHTGFTGALFSRLTSPVVTDGGVNEDFYRTGLSPKKFCRLELTDGSTVELPELYKDVTPDVAAYNVYLMETSSATVVTPRALCGLESYCNHNPGAHVWFLVTSQYLESTTLAELMSLQATYPNLCVAHLNFSSLFQDTPLLELYLSQRFNRTSFLANNLCNMGRLAIVYKFGGLYTDMDVIALRPLMPAANFIALQDDKSGYLNAAIHYLRRQHPMSMKIMEHIAANYKGNVWGANGPTAQTNAAKHLGCDRSPVGVDRLVNNTNNRKPLPVQPCDDLQQKQPCSNHTEECDWVALKSSAFMAVPYTEAKKLFLGPKKDEKFQPIETLYPVSLGVHFFNYVTRFMKVQPGSHMHRLALKSCPVIVKEHPLL</sequence>
<dbReference type="InterPro" id="IPR029044">
    <property type="entry name" value="Nucleotide-diphossugar_trans"/>
</dbReference>
<evidence type="ECO:0000256" key="6">
    <source>
        <dbReference type="ARBA" id="ARBA00023136"/>
    </source>
</evidence>
<keyword evidence="8" id="KW-1185">Reference proteome</keyword>
<evidence type="ECO:0000313" key="8">
    <source>
        <dbReference type="Proteomes" id="UP000694843"/>
    </source>
</evidence>
<dbReference type="Gene3D" id="3.90.550.20">
    <property type="match status" value="1"/>
</dbReference>
<dbReference type="InterPro" id="IPR007652">
    <property type="entry name" value="A1-4-GlycosylTfrase_dom"/>
</dbReference>
<feature type="domain" description="Alpha 1,4-glycosyltransferase" evidence="7">
    <location>
        <begin position="325"/>
        <end position="402"/>
    </location>
</feature>
<feature type="domain" description="Alpha 1,4-glycosyltransferase" evidence="7">
    <location>
        <begin position="247"/>
        <end position="291"/>
    </location>
</feature>
<dbReference type="KEGG" id="hazt:108670114"/>
<dbReference type="PANTHER" id="PTHR12042:SF21">
    <property type="entry name" value="ALPHA1,4-GALACTOSYLTRANSFERASE 1-RELATED"/>
    <property type="match status" value="1"/>
</dbReference>
<dbReference type="InterPro" id="IPR051981">
    <property type="entry name" value="Glycosyltransf_32"/>
</dbReference>
<evidence type="ECO:0000256" key="2">
    <source>
        <dbReference type="ARBA" id="ARBA00009003"/>
    </source>
</evidence>
<gene>
    <name evidence="9" type="primary">LOC108670114</name>
</gene>
<proteinExistence type="inferred from homology"/>
<accession>A0A8B7NI65</accession>
<name>A0A8B7NI65_HYAAZ</name>
<dbReference type="GO" id="GO:0016758">
    <property type="term" value="F:hexosyltransferase activity"/>
    <property type="evidence" value="ECO:0007669"/>
    <property type="project" value="UniProtKB-ARBA"/>
</dbReference>
<evidence type="ECO:0000259" key="7">
    <source>
        <dbReference type="Pfam" id="PF04572"/>
    </source>
</evidence>
<keyword evidence="5" id="KW-0333">Golgi apparatus</keyword>